<dbReference type="Pfam" id="PF01370">
    <property type="entry name" value="Epimerase"/>
    <property type="match status" value="1"/>
</dbReference>
<evidence type="ECO:0000313" key="2">
    <source>
        <dbReference type="EMBL" id="PSX44989.1"/>
    </source>
</evidence>
<keyword evidence="3" id="KW-1185">Reference proteome</keyword>
<name>A0AAX0YXU0_9GAMM</name>
<dbReference type="RefSeq" id="WP_045043289.1">
    <property type="nucleotide sequence ID" value="NZ_JZTB01000016.1"/>
</dbReference>
<dbReference type="InterPro" id="IPR036291">
    <property type="entry name" value="NAD(P)-bd_dom_sf"/>
</dbReference>
<proteinExistence type="predicted"/>
<accession>A0AAX0YXU0</accession>
<sequence length="226" mass="25554">MKVLVTGASGNLGRHIIKRLRDSNISVIPYSHKESLELIDWKNIDCVINCAAIIPSFELNMSDYLQGNVLFLQRLIALSRGKHFVHFSTFSELYRNDEYQKSKMLANSLLLINSHLFDRLDILSLPTLDDGKLISSIVEAALNGYEPVVDKLLYNYMSFIDVANHVSSGLISGYIRPISQEYKEKNLYDEVCKHVSATFIVEGVKVDRCLNNNGIFHICPNLLSSL</sequence>
<evidence type="ECO:0000313" key="3">
    <source>
        <dbReference type="Proteomes" id="UP000240728"/>
    </source>
</evidence>
<dbReference type="Proteomes" id="UP000240728">
    <property type="component" value="Unassembled WGS sequence"/>
</dbReference>
<evidence type="ECO:0000259" key="1">
    <source>
        <dbReference type="Pfam" id="PF01370"/>
    </source>
</evidence>
<dbReference type="SUPFAM" id="SSF51735">
    <property type="entry name" value="NAD(P)-binding Rossmann-fold domains"/>
    <property type="match status" value="1"/>
</dbReference>
<comment type="caution">
    <text evidence="2">The sequence shown here is derived from an EMBL/GenBank/DDBJ whole genome shotgun (WGS) entry which is preliminary data.</text>
</comment>
<dbReference type="InterPro" id="IPR001509">
    <property type="entry name" value="Epimerase_deHydtase"/>
</dbReference>
<dbReference type="AlphaFoldDB" id="A0AAX0YXU0"/>
<feature type="domain" description="NAD-dependent epimerase/dehydratase" evidence="1">
    <location>
        <begin position="3"/>
        <end position="99"/>
    </location>
</feature>
<organism evidence="2 3">
    <name type="scientific">Photobacterium kishitanii</name>
    <dbReference type="NCBI Taxonomy" id="318456"/>
    <lineage>
        <taxon>Bacteria</taxon>
        <taxon>Pseudomonadati</taxon>
        <taxon>Pseudomonadota</taxon>
        <taxon>Gammaproteobacteria</taxon>
        <taxon>Vibrionales</taxon>
        <taxon>Vibrionaceae</taxon>
        <taxon>Photobacterium</taxon>
    </lineage>
</organism>
<gene>
    <name evidence="2" type="ORF">C0W53_10440</name>
</gene>
<dbReference type="Gene3D" id="3.40.50.720">
    <property type="entry name" value="NAD(P)-binding Rossmann-like Domain"/>
    <property type="match status" value="1"/>
</dbReference>
<protein>
    <submittedName>
        <fullName evidence="2">NAD(P)-dependent oxidoreductase</fullName>
    </submittedName>
</protein>
<dbReference type="EMBL" id="PYOZ01000005">
    <property type="protein sequence ID" value="PSX44989.1"/>
    <property type="molecule type" value="Genomic_DNA"/>
</dbReference>
<reference evidence="2 3" key="1">
    <citation type="submission" date="2018-01" db="EMBL/GenBank/DDBJ databases">
        <title>Whole genome sequencing of Histamine producing bacteria.</title>
        <authorList>
            <person name="Butler K."/>
        </authorList>
    </citation>
    <scope>NUCLEOTIDE SEQUENCE [LARGE SCALE GENOMIC DNA]</scope>
    <source>
        <strain evidence="2 3">A1-4</strain>
    </source>
</reference>